<dbReference type="AlphaFoldDB" id="A0A1H2FJ18"/>
<evidence type="ECO:0000256" key="1">
    <source>
        <dbReference type="ARBA" id="ARBA00004418"/>
    </source>
</evidence>
<organism evidence="11 12">
    <name type="scientific">Halopseudomonas salegens</name>
    <dbReference type="NCBI Taxonomy" id="1434072"/>
    <lineage>
        <taxon>Bacteria</taxon>
        <taxon>Pseudomonadati</taxon>
        <taxon>Pseudomonadota</taxon>
        <taxon>Gammaproteobacteria</taxon>
        <taxon>Pseudomonadales</taxon>
        <taxon>Pseudomonadaceae</taxon>
        <taxon>Halopseudomonas</taxon>
    </lineage>
</organism>
<evidence type="ECO:0000256" key="9">
    <source>
        <dbReference type="ARBA" id="ARBA00023186"/>
    </source>
</evidence>
<dbReference type="STRING" id="1434072.SAMN05216210_1597"/>
<evidence type="ECO:0000256" key="8">
    <source>
        <dbReference type="ARBA" id="ARBA00022927"/>
    </source>
</evidence>
<gene>
    <name evidence="10" type="primary">lolA</name>
    <name evidence="11" type="ORF">SAMN05216210_1597</name>
</gene>
<keyword evidence="11" id="KW-0449">Lipoprotein</keyword>
<comment type="similarity">
    <text evidence="2 10">Belongs to the LolA family.</text>
</comment>
<dbReference type="CDD" id="cd16325">
    <property type="entry name" value="LolA"/>
    <property type="match status" value="1"/>
</dbReference>
<dbReference type="HAMAP" id="MF_00240">
    <property type="entry name" value="LolA"/>
    <property type="match status" value="1"/>
</dbReference>
<protein>
    <recommendedName>
        <fullName evidence="4 10">Outer-membrane lipoprotein carrier protein</fullName>
    </recommendedName>
</protein>
<keyword evidence="7 10" id="KW-0574">Periplasm</keyword>
<accession>A0A1H2FJ18</accession>
<keyword evidence="9 10" id="KW-0143">Chaperone</keyword>
<proteinExistence type="inferred from homology"/>
<dbReference type="InterPro" id="IPR029046">
    <property type="entry name" value="LolA/LolB/LppX"/>
</dbReference>
<dbReference type="InterPro" id="IPR004564">
    <property type="entry name" value="OM_lipoprot_carrier_LolA-like"/>
</dbReference>
<comment type="function">
    <text evidence="10">Participates in the translocation of lipoproteins from the inner membrane to the outer membrane. Only forms a complex with a lipoprotein if the residue after the N-terminal Cys is not an aspartate (The Asp acts as a targeting signal to indicate that the lipoprotein should stay in the inner membrane).</text>
</comment>
<feature type="signal peptide" evidence="10">
    <location>
        <begin position="1"/>
        <end position="33"/>
    </location>
</feature>
<dbReference type="PANTHER" id="PTHR35869">
    <property type="entry name" value="OUTER-MEMBRANE LIPOPROTEIN CARRIER PROTEIN"/>
    <property type="match status" value="1"/>
</dbReference>
<evidence type="ECO:0000313" key="11">
    <source>
        <dbReference type="EMBL" id="SDU07331.1"/>
    </source>
</evidence>
<sequence precursor="true">MRHTLRPMFHRVVTRSMLTLTLAVGSCAALVQADSQAEAAAELNRLLSSAETLQADFSQMTRSASGDSLQETTGQVTLQRPGKFVWHTAPPLEQVLVSDGEQIWLYDPDLMQVTVQQMDPRLTHTPALLLSGDVSTLAENFDIHVEDSGSVVDFTLIPKASDTLFEELRLSFWDGKINDMQLNDPIGQRTNILFSDVQINPEVDDDAFTFDIPEGVDVISE</sequence>
<feature type="chain" id="PRO_5009356312" description="Outer-membrane lipoprotein carrier protein" evidence="10">
    <location>
        <begin position="34"/>
        <end position="221"/>
    </location>
</feature>
<evidence type="ECO:0000256" key="6">
    <source>
        <dbReference type="ARBA" id="ARBA00022729"/>
    </source>
</evidence>
<evidence type="ECO:0000256" key="3">
    <source>
        <dbReference type="ARBA" id="ARBA00011245"/>
    </source>
</evidence>
<comment type="subunit">
    <text evidence="3 10">Monomer.</text>
</comment>
<dbReference type="EMBL" id="LT629787">
    <property type="protein sequence ID" value="SDU07331.1"/>
    <property type="molecule type" value="Genomic_DNA"/>
</dbReference>
<dbReference type="PANTHER" id="PTHR35869:SF1">
    <property type="entry name" value="OUTER-MEMBRANE LIPOPROTEIN CARRIER PROTEIN"/>
    <property type="match status" value="1"/>
</dbReference>
<evidence type="ECO:0000313" key="12">
    <source>
        <dbReference type="Proteomes" id="UP000243924"/>
    </source>
</evidence>
<dbReference type="GO" id="GO:0044874">
    <property type="term" value="P:lipoprotein localization to outer membrane"/>
    <property type="evidence" value="ECO:0007669"/>
    <property type="project" value="UniProtKB-UniRule"/>
</dbReference>
<evidence type="ECO:0000256" key="5">
    <source>
        <dbReference type="ARBA" id="ARBA00022448"/>
    </source>
</evidence>
<keyword evidence="12" id="KW-1185">Reference proteome</keyword>
<dbReference type="Proteomes" id="UP000243924">
    <property type="component" value="Chromosome I"/>
</dbReference>
<dbReference type="InterPro" id="IPR018323">
    <property type="entry name" value="OM_lipoprot_carrier_LolA_Pbac"/>
</dbReference>
<evidence type="ECO:0000256" key="2">
    <source>
        <dbReference type="ARBA" id="ARBA00007615"/>
    </source>
</evidence>
<name>A0A1H2FJ18_9GAMM</name>
<evidence type="ECO:0000256" key="4">
    <source>
        <dbReference type="ARBA" id="ARBA00014035"/>
    </source>
</evidence>
<dbReference type="Gene3D" id="2.50.20.10">
    <property type="entry name" value="Lipoprotein localisation LolA/LolB/LppX"/>
    <property type="match status" value="1"/>
</dbReference>
<comment type="subcellular location">
    <subcellularLocation>
        <location evidence="1 10">Periplasm</location>
    </subcellularLocation>
</comment>
<dbReference type="Pfam" id="PF03548">
    <property type="entry name" value="LolA"/>
    <property type="match status" value="1"/>
</dbReference>
<keyword evidence="6 10" id="KW-0732">Signal</keyword>
<dbReference type="GO" id="GO:0030288">
    <property type="term" value="C:outer membrane-bounded periplasmic space"/>
    <property type="evidence" value="ECO:0007669"/>
    <property type="project" value="TreeGrafter"/>
</dbReference>
<dbReference type="PROSITE" id="PS51257">
    <property type="entry name" value="PROKAR_LIPOPROTEIN"/>
    <property type="match status" value="1"/>
</dbReference>
<dbReference type="SUPFAM" id="SSF89392">
    <property type="entry name" value="Prokaryotic lipoproteins and lipoprotein localization factors"/>
    <property type="match status" value="1"/>
</dbReference>
<dbReference type="GO" id="GO:0042953">
    <property type="term" value="P:lipoprotein transport"/>
    <property type="evidence" value="ECO:0007669"/>
    <property type="project" value="InterPro"/>
</dbReference>
<dbReference type="NCBIfam" id="TIGR00547">
    <property type="entry name" value="lolA"/>
    <property type="match status" value="1"/>
</dbReference>
<keyword evidence="8 10" id="KW-0653">Protein transport</keyword>
<reference evidence="12" key="1">
    <citation type="submission" date="2016-10" db="EMBL/GenBank/DDBJ databases">
        <authorList>
            <person name="Varghese N."/>
            <person name="Submissions S."/>
        </authorList>
    </citation>
    <scope>NUCLEOTIDE SEQUENCE [LARGE SCALE GENOMIC DNA]</scope>
    <source>
        <strain evidence="12">CECT 8338</strain>
    </source>
</reference>
<evidence type="ECO:0000256" key="7">
    <source>
        <dbReference type="ARBA" id="ARBA00022764"/>
    </source>
</evidence>
<keyword evidence="5 10" id="KW-0813">Transport</keyword>
<evidence type="ECO:0000256" key="10">
    <source>
        <dbReference type="HAMAP-Rule" id="MF_00240"/>
    </source>
</evidence>